<keyword evidence="3" id="KW-1185">Reference proteome</keyword>
<comment type="caution">
    <text evidence="2">The sequence shown here is derived from an EMBL/GenBank/DDBJ whole genome shotgun (WGS) entry which is preliminary data.</text>
</comment>
<evidence type="ECO:0000313" key="3">
    <source>
        <dbReference type="Proteomes" id="UP000631312"/>
    </source>
</evidence>
<sequence>MRRDEVARTGKKELEAKRGPRPQETGHRSLGGRFPGRDNGRHGPGPGSAAPGSSVGTAHFRGTAQHPAELLVFVMAFIQIIEYETERADEMWALGEARSAAMGDSPPGFRLKVTQDRDDPKRFVTIVEFPSYEMAMENSAKADTDAFARQMAALCTGAPRYRNLDVRRTVPQEE</sequence>
<accession>A0ABQ4AAH3</accession>
<dbReference type="EMBL" id="BOMP01000015">
    <property type="protein sequence ID" value="GIE38003.1"/>
    <property type="molecule type" value="Genomic_DNA"/>
</dbReference>
<evidence type="ECO:0008006" key="4">
    <source>
        <dbReference type="Google" id="ProtNLM"/>
    </source>
</evidence>
<feature type="compositionally biased region" description="Basic and acidic residues" evidence="1">
    <location>
        <begin position="1"/>
        <end position="18"/>
    </location>
</feature>
<evidence type="ECO:0000256" key="1">
    <source>
        <dbReference type="SAM" id="MobiDB-lite"/>
    </source>
</evidence>
<dbReference type="Proteomes" id="UP000631312">
    <property type="component" value="Unassembled WGS sequence"/>
</dbReference>
<proteinExistence type="predicted"/>
<feature type="compositionally biased region" description="Low complexity" evidence="1">
    <location>
        <begin position="47"/>
        <end position="58"/>
    </location>
</feature>
<protein>
    <recommendedName>
        <fullName evidence="4">Antibiotic biosynthesis monooxygenase</fullName>
    </recommendedName>
</protein>
<evidence type="ECO:0000313" key="2">
    <source>
        <dbReference type="EMBL" id="GIE38003.1"/>
    </source>
</evidence>
<organism evidence="2 3">
    <name type="scientific">Actinoplanes lobatus</name>
    <dbReference type="NCBI Taxonomy" id="113568"/>
    <lineage>
        <taxon>Bacteria</taxon>
        <taxon>Bacillati</taxon>
        <taxon>Actinomycetota</taxon>
        <taxon>Actinomycetes</taxon>
        <taxon>Micromonosporales</taxon>
        <taxon>Micromonosporaceae</taxon>
        <taxon>Actinoplanes</taxon>
    </lineage>
</organism>
<reference evidence="2 3" key="1">
    <citation type="submission" date="2021-01" db="EMBL/GenBank/DDBJ databases">
        <title>Whole genome shotgun sequence of Actinoplanes lobatus NBRC 12513.</title>
        <authorList>
            <person name="Komaki H."/>
            <person name="Tamura T."/>
        </authorList>
    </citation>
    <scope>NUCLEOTIDE SEQUENCE [LARGE SCALE GENOMIC DNA]</scope>
    <source>
        <strain evidence="2 3">NBRC 12513</strain>
    </source>
</reference>
<feature type="region of interest" description="Disordered" evidence="1">
    <location>
        <begin position="1"/>
        <end position="59"/>
    </location>
</feature>
<gene>
    <name evidence="2" type="ORF">Alo02nite_09010</name>
</gene>
<name>A0ABQ4AAH3_9ACTN</name>